<organism evidence="1 2">
    <name type="scientific">Halteria grandinella</name>
    <dbReference type="NCBI Taxonomy" id="5974"/>
    <lineage>
        <taxon>Eukaryota</taxon>
        <taxon>Sar</taxon>
        <taxon>Alveolata</taxon>
        <taxon>Ciliophora</taxon>
        <taxon>Intramacronucleata</taxon>
        <taxon>Spirotrichea</taxon>
        <taxon>Stichotrichia</taxon>
        <taxon>Sporadotrichida</taxon>
        <taxon>Halteriidae</taxon>
        <taxon>Halteria</taxon>
    </lineage>
</organism>
<dbReference type="AlphaFoldDB" id="A0A8J8T2A6"/>
<keyword evidence="2" id="KW-1185">Reference proteome</keyword>
<dbReference type="Proteomes" id="UP000785679">
    <property type="component" value="Unassembled WGS sequence"/>
</dbReference>
<evidence type="ECO:0000313" key="2">
    <source>
        <dbReference type="Proteomes" id="UP000785679"/>
    </source>
</evidence>
<comment type="caution">
    <text evidence="1">The sequence shown here is derived from an EMBL/GenBank/DDBJ whole genome shotgun (WGS) entry which is preliminary data.</text>
</comment>
<name>A0A8J8T2A6_HALGN</name>
<dbReference type="EMBL" id="RRYP01008646">
    <property type="protein sequence ID" value="TNV79637.1"/>
    <property type="molecule type" value="Genomic_DNA"/>
</dbReference>
<proteinExistence type="predicted"/>
<evidence type="ECO:0000313" key="1">
    <source>
        <dbReference type="EMBL" id="TNV79637.1"/>
    </source>
</evidence>
<reference evidence="1" key="1">
    <citation type="submission" date="2019-06" db="EMBL/GenBank/DDBJ databases">
        <authorList>
            <person name="Zheng W."/>
        </authorList>
    </citation>
    <scope>NUCLEOTIDE SEQUENCE</scope>
    <source>
        <strain evidence="1">QDHG01</strain>
    </source>
</reference>
<sequence>MTVKDEIIKQELYQKILNEKQSLLSLKSRTIIDELFIKRYLYDFRNLQKLEFSCSHNLPPVLYGKNNPPTLRSLTLHFADIQPDLYKKQQKIKLTIEQIIKTAKGKDFGFTLKLVGRRPNIDEALMLVQACPGVYFKFDIQKE</sequence>
<accession>A0A8J8T2A6</accession>
<gene>
    <name evidence="1" type="ORF">FGO68_gene9511</name>
</gene>
<protein>
    <submittedName>
        <fullName evidence="1">Uncharacterized protein</fullName>
    </submittedName>
</protein>